<reference evidence="1 2" key="1">
    <citation type="submission" date="2018-07" db="EMBL/GenBank/DDBJ databases">
        <title>Genomic Encyclopedia of Type Strains, Phase IV (KMG-IV): sequencing the most valuable type-strain genomes for metagenomic binning, comparative biology and taxonomic classification.</title>
        <authorList>
            <person name="Goeker M."/>
        </authorList>
    </citation>
    <scope>NUCLEOTIDE SEQUENCE [LARGE SCALE GENOMIC DNA]</scope>
    <source>
        <strain evidence="1 2">DSM 21634</strain>
    </source>
</reference>
<comment type="caution">
    <text evidence="1">The sequence shown here is derived from an EMBL/GenBank/DDBJ whole genome shotgun (WGS) entry which is preliminary data.</text>
</comment>
<accession>A0A368XB35</accession>
<organism evidence="1 2">
    <name type="scientific">Pseudorhodoferax soli</name>
    <dbReference type="NCBI Taxonomy" id="545864"/>
    <lineage>
        <taxon>Bacteria</taxon>
        <taxon>Pseudomonadati</taxon>
        <taxon>Pseudomonadota</taxon>
        <taxon>Betaproteobacteria</taxon>
        <taxon>Burkholderiales</taxon>
        <taxon>Comamonadaceae</taxon>
    </lineage>
</organism>
<protein>
    <submittedName>
        <fullName evidence="1">Uncharacterized protein</fullName>
    </submittedName>
</protein>
<sequence>MTVLIELADYAVALLELVPDPANEQIGKQEMLDYFKQYRHWAFEETADSLKRFGPEHVPDGRALIHTLEIVRCLGDMKHPLETVHSFANGSEPRKQAIWRNDDLLHKVAGVQTRAKAASAALHEIRSTYARVHLDRNDVT</sequence>
<evidence type="ECO:0000313" key="1">
    <source>
        <dbReference type="EMBL" id="RCW65181.1"/>
    </source>
</evidence>
<gene>
    <name evidence="1" type="ORF">DES41_113105</name>
</gene>
<proteinExistence type="predicted"/>
<evidence type="ECO:0000313" key="2">
    <source>
        <dbReference type="Proteomes" id="UP000252884"/>
    </source>
</evidence>
<dbReference type="EMBL" id="QPJK01000013">
    <property type="protein sequence ID" value="RCW65181.1"/>
    <property type="molecule type" value="Genomic_DNA"/>
</dbReference>
<dbReference type="Proteomes" id="UP000252884">
    <property type="component" value="Unassembled WGS sequence"/>
</dbReference>
<keyword evidence="2" id="KW-1185">Reference proteome</keyword>
<name>A0A368XB35_9BURK</name>
<dbReference type="AlphaFoldDB" id="A0A368XB35"/>